<dbReference type="InterPro" id="IPR011990">
    <property type="entry name" value="TPR-like_helical_dom_sf"/>
</dbReference>
<evidence type="ECO:0008006" key="4">
    <source>
        <dbReference type="Google" id="ProtNLM"/>
    </source>
</evidence>
<evidence type="ECO:0000313" key="3">
    <source>
        <dbReference type="Proteomes" id="UP001209570"/>
    </source>
</evidence>
<dbReference type="PROSITE" id="PS50005">
    <property type="entry name" value="TPR"/>
    <property type="match status" value="1"/>
</dbReference>
<protein>
    <recommendedName>
        <fullName evidence="4">Tetratricopeptide repeat protein</fullName>
    </recommendedName>
</protein>
<reference evidence="2" key="1">
    <citation type="submission" date="2021-12" db="EMBL/GenBank/DDBJ databases">
        <title>Prjna785345.</title>
        <authorList>
            <person name="Rujirawat T."/>
            <person name="Krajaejun T."/>
        </authorList>
    </citation>
    <scope>NUCLEOTIDE SEQUENCE</scope>
    <source>
        <strain evidence="2">Pi057C3</strain>
    </source>
</reference>
<organism evidence="2 3">
    <name type="scientific">Pythium insidiosum</name>
    <name type="common">Pythiosis disease agent</name>
    <dbReference type="NCBI Taxonomy" id="114742"/>
    <lineage>
        <taxon>Eukaryota</taxon>
        <taxon>Sar</taxon>
        <taxon>Stramenopiles</taxon>
        <taxon>Oomycota</taxon>
        <taxon>Peronosporomycetes</taxon>
        <taxon>Pythiales</taxon>
        <taxon>Pythiaceae</taxon>
        <taxon>Pythium</taxon>
    </lineage>
</organism>
<dbReference type="Gene3D" id="1.25.40.10">
    <property type="entry name" value="Tetratricopeptide repeat domain"/>
    <property type="match status" value="1"/>
</dbReference>
<name>A0AAD5LQN8_PYTIN</name>
<keyword evidence="3" id="KW-1185">Reference proteome</keyword>
<sequence>MQRTINDRQLTVAKAFAFLQQYERVRLTPENVERCGIDKNYLQLEAWYNMGRAHQQLGLFHLAIPMYERVLRFFELDETAAKEVPPEYQICRETAYNLSLIYRQSGAHDLARYLLVKYLSFE</sequence>
<comment type="caution">
    <text evidence="2">The sequence shown here is derived from an EMBL/GenBank/DDBJ whole genome shotgun (WGS) entry which is preliminary data.</text>
</comment>
<keyword evidence="1" id="KW-0802">TPR repeat</keyword>
<accession>A0AAD5LQN8</accession>
<dbReference type="SMART" id="SM00028">
    <property type="entry name" value="TPR"/>
    <property type="match status" value="1"/>
</dbReference>
<dbReference type="Proteomes" id="UP001209570">
    <property type="component" value="Unassembled WGS sequence"/>
</dbReference>
<dbReference type="Pfam" id="PF13181">
    <property type="entry name" value="TPR_8"/>
    <property type="match status" value="1"/>
</dbReference>
<dbReference type="InterPro" id="IPR039340">
    <property type="entry name" value="Tfc4/TFIIIC-102/Sfc4"/>
</dbReference>
<feature type="repeat" description="TPR" evidence="1">
    <location>
        <begin position="44"/>
        <end position="77"/>
    </location>
</feature>
<proteinExistence type="predicted"/>
<dbReference type="GO" id="GO:0000127">
    <property type="term" value="C:transcription factor TFIIIC complex"/>
    <property type="evidence" value="ECO:0007669"/>
    <property type="project" value="TreeGrafter"/>
</dbReference>
<dbReference type="PANTHER" id="PTHR23082:SF0">
    <property type="entry name" value="GENERAL TRANSCRIPTION FACTOR 3C POLYPEPTIDE 3"/>
    <property type="match status" value="1"/>
</dbReference>
<evidence type="ECO:0000256" key="1">
    <source>
        <dbReference type="PROSITE-ProRule" id="PRU00339"/>
    </source>
</evidence>
<dbReference type="AlphaFoldDB" id="A0AAD5LQN8"/>
<dbReference type="InterPro" id="IPR019734">
    <property type="entry name" value="TPR_rpt"/>
</dbReference>
<gene>
    <name evidence="2" type="ORF">P43SY_011090</name>
</gene>
<dbReference type="EMBL" id="JAKCXM010001759">
    <property type="protein sequence ID" value="KAJ0390687.1"/>
    <property type="molecule type" value="Genomic_DNA"/>
</dbReference>
<dbReference type="SUPFAM" id="SSF48452">
    <property type="entry name" value="TPR-like"/>
    <property type="match status" value="1"/>
</dbReference>
<evidence type="ECO:0000313" key="2">
    <source>
        <dbReference type="EMBL" id="KAJ0390687.1"/>
    </source>
</evidence>
<dbReference type="GO" id="GO:0006383">
    <property type="term" value="P:transcription by RNA polymerase III"/>
    <property type="evidence" value="ECO:0007669"/>
    <property type="project" value="InterPro"/>
</dbReference>
<dbReference type="PANTHER" id="PTHR23082">
    <property type="entry name" value="TRANSCRIPTION INITIATION FACTOR IIIC TFIIIC , POLYPEPTIDE 3-RELATED"/>
    <property type="match status" value="1"/>
</dbReference>